<reference evidence="10" key="2">
    <citation type="submission" date="2013-12" db="EMBL/GenBank/DDBJ databases">
        <authorList>
            <person name="Yu Y."/>
            <person name="Lee S."/>
            <person name="de Baynast K."/>
            <person name="Wissotski M."/>
            <person name="Liu L."/>
            <person name="Talag J."/>
            <person name="Goicoechea J."/>
            <person name="Angelova A."/>
            <person name="Jetty R."/>
            <person name="Kudrna D."/>
            <person name="Golser W."/>
            <person name="Rivera L."/>
            <person name="Zhang J."/>
            <person name="Wing R."/>
        </authorList>
    </citation>
    <scope>NUCLEOTIDE SEQUENCE</scope>
</reference>
<dbReference type="SUPFAM" id="SSF56112">
    <property type="entry name" value="Protein kinase-like (PK-like)"/>
    <property type="match status" value="1"/>
</dbReference>
<dbReference type="PANTHER" id="PTHR46146:SF7">
    <property type="entry name" value="OS11G0664000 PROTEIN"/>
    <property type="match status" value="1"/>
</dbReference>
<proteinExistence type="predicted"/>
<dbReference type="Gene3D" id="3.30.200.20">
    <property type="entry name" value="Phosphorylase Kinase, domain 1"/>
    <property type="match status" value="1"/>
</dbReference>
<dbReference type="InterPro" id="IPR059179">
    <property type="entry name" value="MLKL-like_MCAfunc"/>
</dbReference>
<dbReference type="Pfam" id="PF19584">
    <property type="entry name" value="MCAfunc"/>
    <property type="match status" value="1"/>
</dbReference>
<sequence>MAQPQQIGADIGDLISMIIEAVAMARRNREECELLACRMLMINDLLLHLQDDPKQPDQVVTEQTLAGLAQTLREVHRLVTYCQRRNAVYRFFMAGSLANKFRDVQSRIDWYLNLFPFISHIDITRRLVVRLVRLRIRGATLVYESDTPSPSAGFPSIVCNIRFHFAHVLDAANIARKESHKVQEFTFQELVEATNNFHRVIGRGDFSRVCKGRLPDGRKVVVKRKNVDSGIEDEFLAEVTLLSQLSHKHIIRLLGWCVDVSEEEEDNGDQGQLLVMEYMKNGSLHDHLHNPQPEWSKSLVRASWKTRIDILLGVSRAIEYLHSYAELPVIHHDIKPSNILLDSNWAPCLSGFGTAIICDGMDRISGLTPKGTAGYVDPEYSRTHVLKPTSDVYNFGIVMLEVLTGKKPIFSLEDVKTNCTMNNPSSLMSFALPIIRAGEVRKLLDERPTQPMPKQLQPLEIVARTAARCVRAKGEYRPAMSDIVAELQQALDLTRYNALLQGAILHAGGKSFRMRVLGPPTSIVLSEEIVECRVGYIVLDQPSSRTEIPEAIHSLAPVAKNEIFNALPLMDSVGALANQAMGSLKEFQIPGVKENVLASESSGTRVPRKKRASKSTRSEGSSDNLQSGDPIPGLKRLCRGRVLGKNSPPLEHQCRSDINGFRFLLPATNL</sequence>
<dbReference type="Proteomes" id="UP000032180">
    <property type="component" value="Chromosome 11"/>
</dbReference>
<dbReference type="GO" id="GO:0005524">
    <property type="term" value="F:ATP binding"/>
    <property type="evidence" value="ECO:0007669"/>
    <property type="project" value="UniProtKB-UniRule"/>
</dbReference>
<keyword evidence="5 6" id="KW-0067">ATP-binding</keyword>
<dbReference type="Gene3D" id="1.10.510.10">
    <property type="entry name" value="Transferase(Phosphotransferase) domain 1"/>
    <property type="match status" value="1"/>
</dbReference>
<reference evidence="9 10" key="1">
    <citation type="submission" date="2012-08" db="EMBL/GenBank/DDBJ databases">
        <title>Oryza genome evolution.</title>
        <authorList>
            <person name="Wing R.A."/>
        </authorList>
    </citation>
    <scope>NUCLEOTIDE SEQUENCE</scope>
</reference>
<feature type="compositionally biased region" description="Polar residues" evidence="7">
    <location>
        <begin position="618"/>
        <end position="627"/>
    </location>
</feature>
<evidence type="ECO:0000259" key="8">
    <source>
        <dbReference type="PROSITE" id="PS50011"/>
    </source>
</evidence>
<dbReference type="InterPro" id="IPR011009">
    <property type="entry name" value="Kinase-like_dom_sf"/>
</dbReference>
<evidence type="ECO:0000256" key="2">
    <source>
        <dbReference type="ARBA" id="ARBA00022679"/>
    </source>
</evidence>
<keyword evidence="10" id="KW-1185">Reference proteome</keyword>
<evidence type="ECO:0000256" key="3">
    <source>
        <dbReference type="ARBA" id="ARBA00022741"/>
    </source>
</evidence>
<dbReference type="InterPro" id="IPR000719">
    <property type="entry name" value="Prot_kinase_dom"/>
</dbReference>
<dbReference type="STRING" id="77586.A0A0D9XV77"/>
<keyword evidence="1" id="KW-0723">Serine/threonine-protein kinase</keyword>
<feature type="region of interest" description="Disordered" evidence="7">
    <location>
        <begin position="598"/>
        <end position="633"/>
    </location>
</feature>
<dbReference type="GO" id="GO:0004672">
    <property type="term" value="F:protein kinase activity"/>
    <property type="evidence" value="ECO:0007669"/>
    <property type="project" value="InterPro"/>
</dbReference>
<dbReference type="InterPro" id="IPR001245">
    <property type="entry name" value="Ser-Thr/Tyr_kinase_cat_dom"/>
</dbReference>
<evidence type="ECO:0000256" key="4">
    <source>
        <dbReference type="ARBA" id="ARBA00022777"/>
    </source>
</evidence>
<dbReference type="EnsemblPlants" id="LPERR11G18950.1">
    <property type="protein sequence ID" value="LPERR11G18950.1"/>
    <property type="gene ID" value="LPERR11G18950"/>
</dbReference>
<evidence type="ECO:0000256" key="7">
    <source>
        <dbReference type="SAM" id="MobiDB-lite"/>
    </source>
</evidence>
<protein>
    <recommendedName>
        <fullName evidence="8">Protein kinase domain-containing protein</fullName>
    </recommendedName>
</protein>
<dbReference type="PROSITE" id="PS50011">
    <property type="entry name" value="PROTEIN_KINASE_DOM"/>
    <property type="match status" value="1"/>
</dbReference>
<accession>A0A0D9XV77</accession>
<dbReference type="Gene3D" id="1.20.930.20">
    <property type="entry name" value="Adaptor protein Cbl, N-terminal domain"/>
    <property type="match status" value="1"/>
</dbReference>
<dbReference type="PROSITE" id="PS00108">
    <property type="entry name" value="PROTEIN_KINASE_ST"/>
    <property type="match status" value="1"/>
</dbReference>
<evidence type="ECO:0000256" key="1">
    <source>
        <dbReference type="ARBA" id="ARBA00022527"/>
    </source>
</evidence>
<reference evidence="9" key="3">
    <citation type="submission" date="2015-04" db="UniProtKB">
        <authorList>
            <consortium name="EnsemblPlants"/>
        </authorList>
    </citation>
    <scope>IDENTIFICATION</scope>
</reference>
<dbReference type="PROSITE" id="PS00107">
    <property type="entry name" value="PROTEIN_KINASE_ATP"/>
    <property type="match status" value="1"/>
</dbReference>
<dbReference type="PANTHER" id="PTHR46146">
    <property type="entry name" value="SERINE/THREONINE-PROTEIN KINASE-LIKE PROTEIN CCR4"/>
    <property type="match status" value="1"/>
</dbReference>
<evidence type="ECO:0000313" key="10">
    <source>
        <dbReference type="Proteomes" id="UP000032180"/>
    </source>
</evidence>
<evidence type="ECO:0000256" key="6">
    <source>
        <dbReference type="PROSITE-ProRule" id="PRU10141"/>
    </source>
</evidence>
<dbReference type="GO" id="GO:0007166">
    <property type="term" value="P:cell surface receptor signaling pathway"/>
    <property type="evidence" value="ECO:0007669"/>
    <property type="project" value="InterPro"/>
</dbReference>
<organism evidence="9 10">
    <name type="scientific">Leersia perrieri</name>
    <dbReference type="NCBI Taxonomy" id="77586"/>
    <lineage>
        <taxon>Eukaryota</taxon>
        <taxon>Viridiplantae</taxon>
        <taxon>Streptophyta</taxon>
        <taxon>Embryophyta</taxon>
        <taxon>Tracheophyta</taxon>
        <taxon>Spermatophyta</taxon>
        <taxon>Magnoliopsida</taxon>
        <taxon>Liliopsida</taxon>
        <taxon>Poales</taxon>
        <taxon>Poaceae</taxon>
        <taxon>BOP clade</taxon>
        <taxon>Oryzoideae</taxon>
        <taxon>Oryzeae</taxon>
        <taxon>Oryzinae</taxon>
        <taxon>Leersia</taxon>
    </lineage>
</organism>
<dbReference type="eggNOG" id="KOG1187">
    <property type="taxonomic scope" value="Eukaryota"/>
</dbReference>
<dbReference type="Gramene" id="LPERR11G18950.1">
    <property type="protein sequence ID" value="LPERR11G18950.1"/>
    <property type="gene ID" value="LPERR11G18950"/>
</dbReference>
<dbReference type="InterPro" id="IPR008271">
    <property type="entry name" value="Ser/Thr_kinase_AS"/>
</dbReference>
<dbReference type="InterPro" id="IPR017441">
    <property type="entry name" value="Protein_kinase_ATP_BS"/>
</dbReference>
<evidence type="ECO:0000256" key="5">
    <source>
        <dbReference type="ARBA" id="ARBA00022840"/>
    </source>
</evidence>
<keyword evidence="2" id="KW-0808">Transferase</keyword>
<keyword evidence="4" id="KW-0418">Kinase</keyword>
<dbReference type="Pfam" id="PF07714">
    <property type="entry name" value="PK_Tyr_Ser-Thr"/>
    <property type="match status" value="1"/>
</dbReference>
<dbReference type="AlphaFoldDB" id="A0A0D9XV77"/>
<feature type="binding site" evidence="6">
    <location>
        <position position="223"/>
    </location>
    <ligand>
        <name>ATP</name>
        <dbReference type="ChEBI" id="CHEBI:30616"/>
    </ligand>
</feature>
<feature type="domain" description="Protein kinase" evidence="8">
    <location>
        <begin position="195"/>
        <end position="491"/>
    </location>
</feature>
<dbReference type="SMART" id="SM00220">
    <property type="entry name" value="S_TKc"/>
    <property type="match status" value="1"/>
</dbReference>
<name>A0A0D9XV77_9ORYZ</name>
<dbReference type="InterPro" id="IPR036537">
    <property type="entry name" value="Adaptor_Cbl_N_dom_sf"/>
</dbReference>
<dbReference type="CDD" id="cd21037">
    <property type="entry name" value="MLKL_NTD"/>
    <property type="match status" value="1"/>
</dbReference>
<dbReference type="InterPro" id="IPR045766">
    <property type="entry name" value="MCAfunc"/>
</dbReference>
<evidence type="ECO:0000313" key="9">
    <source>
        <dbReference type="EnsemblPlants" id="LPERR11G18950.1"/>
    </source>
</evidence>
<keyword evidence="3 6" id="KW-0547">Nucleotide-binding</keyword>
<dbReference type="HOGENOM" id="CLU_000288_158_3_1"/>